<dbReference type="PRINTS" id="PR00420">
    <property type="entry name" value="RNGMNOXGNASE"/>
</dbReference>
<proteinExistence type="predicted"/>
<dbReference type="PANTHER" id="PTHR43004">
    <property type="entry name" value="TRK SYSTEM POTASSIUM UPTAKE PROTEIN"/>
    <property type="match status" value="1"/>
</dbReference>
<evidence type="ECO:0000313" key="4">
    <source>
        <dbReference type="EMBL" id="GAA4016009.1"/>
    </source>
</evidence>
<dbReference type="SUPFAM" id="SSF54373">
    <property type="entry name" value="FAD-linked reductases, C-terminal domain"/>
    <property type="match status" value="1"/>
</dbReference>
<dbReference type="InterPro" id="IPR050641">
    <property type="entry name" value="RIFMO-like"/>
</dbReference>
<dbReference type="SUPFAM" id="SSF51905">
    <property type="entry name" value="FAD/NAD(P)-binding domain"/>
    <property type="match status" value="1"/>
</dbReference>
<dbReference type="NCBIfam" id="NF006091">
    <property type="entry name" value="PRK08243.1"/>
    <property type="match status" value="1"/>
</dbReference>
<organism evidence="4 5">
    <name type="scientific">Allokutzneria multivorans</name>
    <dbReference type="NCBI Taxonomy" id="1142134"/>
    <lineage>
        <taxon>Bacteria</taxon>
        <taxon>Bacillati</taxon>
        <taxon>Actinomycetota</taxon>
        <taxon>Actinomycetes</taxon>
        <taxon>Pseudonocardiales</taxon>
        <taxon>Pseudonocardiaceae</taxon>
        <taxon>Allokutzneria</taxon>
    </lineage>
</organism>
<sequence>MNQPQQRAEIEKGPEGVTDHTTVLIVGAGPAGLVLGNLLQAAGVETLVVERASREQVQTRARAGFLGPHSAKVLAEHGLGTGMLHKGHSHGLCAFRGANGEFELDYARLGQGETHTVYPQQDLVSDLIEEYITRGGELRFGVTVTDVDARTATIRYRDANGSGQLTGQFLAGCDGSRGMTRHAMPDAVTRHHQDHGVAWLAVLAEAPQSMAAVTYAIHDDGFAGHMARSPEVTRYYLQVSPDDDAEAWTDERIWAALDTRMRTDEFGPLRRGRITERRIVHLRSEVVDPIQHERMFLVGDAASVISPSAAKGANLAIMEAELLARALVDALDRDDHSALDAYSRTCLPRIWRAQEFSRWMIELLHGPVEATAEADFQRALRHARLDSLRESHAHQNFFAEHYVGI</sequence>
<reference evidence="5" key="1">
    <citation type="journal article" date="2019" name="Int. J. Syst. Evol. Microbiol.">
        <title>The Global Catalogue of Microorganisms (GCM) 10K type strain sequencing project: providing services to taxonomists for standard genome sequencing and annotation.</title>
        <authorList>
            <consortium name="The Broad Institute Genomics Platform"/>
            <consortium name="The Broad Institute Genome Sequencing Center for Infectious Disease"/>
            <person name="Wu L."/>
            <person name="Ma J."/>
        </authorList>
    </citation>
    <scope>NUCLEOTIDE SEQUENCE [LARGE SCALE GENOMIC DNA]</scope>
    <source>
        <strain evidence="5">JCM 17342</strain>
    </source>
</reference>
<dbReference type="Gene3D" id="3.30.9.10">
    <property type="entry name" value="D-Amino Acid Oxidase, subunit A, domain 2"/>
    <property type="match status" value="1"/>
</dbReference>
<dbReference type="Proteomes" id="UP001501747">
    <property type="component" value="Unassembled WGS sequence"/>
</dbReference>
<name>A0ABP7STC1_9PSEU</name>
<evidence type="ECO:0000256" key="1">
    <source>
        <dbReference type="ARBA" id="ARBA00022630"/>
    </source>
</evidence>
<gene>
    <name evidence="4" type="ORF">GCM10022247_43750</name>
</gene>
<keyword evidence="2" id="KW-0274">FAD</keyword>
<dbReference type="EMBL" id="BAABAL010000017">
    <property type="protein sequence ID" value="GAA4016009.1"/>
    <property type="molecule type" value="Genomic_DNA"/>
</dbReference>
<comment type="caution">
    <text evidence="4">The sequence shown here is derived from an EMBL/GenBank/DDBJ whole genome shotgun (WGS) entry which is preliminary data.</text>
</comment>
<dbReference type="InterPro" id="IPR036188">
    <property type="entry name" value="FAD/NAD-bd_sf"/>
</dbReference>
<dbReference type="PANTHER" id="PTHR43004:SF3">
    <property type="entry name" value="P-HYDROXYBENZOATE HYDROXYLASE"/>
    <property type="match status" value="1"/>
</dbReference>
<keyword evidence="1" id="KW-0285">Flavoprotein</keyword>
<evidence type="ECO:0000313" key="5">
    <source>
        <dbReference type="Proteomes" id="UP001501747"/>
    </source>
</evidence>
<dbReference type="InterPro" id="IPR002938">
    <property type="entry name" value="FAD-bd"/>
</dbReference>
<dbReference type="Gene3D" id="3.50.50.60">
    <property type="entry name" value="FAD/NAD(P)-binding domain"/>
    <property type="match status" value="1"/>
</dbReference>
<evidence type="ECO:0000256" key="2">
    <source>
        <dbReference type="ARBA" id="ARBA00022827"/>
    </source>
</evidence>
<dbReference type="Pfam" id="PF01494">
    <property type="entry name" value="FAD_binding_3"/>
    <property type="match status" value="1"/>
</dbReference>
<keyword evidence="5" id="KW-1185">Reference proteome</keyword>
<accession>A0ABP7STC1</accession>
<protein>
    <submittedName>
        <fullName evidence="4">4-hydroxybenzoate 3-monooxygenase</fullName>
    </submittedName>
</protein>
<feature type="domain" description="FAD-binding" evidence="3">
    <location>
        <begin position="21"/>
        <end position="356"/>
    </location>
</feature>
<evidence type="ECO:0000259" key="3">
    <source>
        <dbReference type="Pfam" id="PF01494"/>
    </source>
</evidence>